<name>A0A6M1PRR2_9BACL</name>
<feature type="transmembrane region" description="Helical" evidence="1">
    <location>
        <begin position="196"/>
        <end position="217"/>
    </location>
</feature>
<dbReference type="AlphaFoldDB" id="A0A6M1PRR2"/>
<feature type="transmembrane region" description="Helical" evidence="1">
    <location>
        <begin position="272"/>
        <end position="290"/>
    </location>
</feature>
<evidence type="ECO:0000313" key="2">
    <source>
        <dbReference type="EMBL" id="NGM85248.1"/>
    </source>
</evidence>
<comment type="caution">
    <text evidence="2">The sequence shown here is derived from an EMBL/GenBank/DDBJ whole genome shotgun (WGS) entry which is preliminary data.</text>
</comment>
<protein>
    <submittedName>
        <fullName evidence="2">Uncharacterized protein</fullName>
    </submittedName>
</protein>
<feature type="transmembrane region" description="Helical" evidence="1">
    <location>
        <begin position="157"/>
        <end position="176"/>
    </location>
</feature>
<dbReference type="Proteomes" id="UP000480151">
    <property type="component" value="Unassembled WGS sequence"/>
</dbReference>
<feature type="transmembrane region" description="Helical" evidence="1">
    <location>
        <begin position="83"/>
        <end position="102"/>
    </location>
</feature>
<organism evidence="2 3">
    <name type="scientific">Paenibacillus apii</name>
    <dbReference type="NCBI Taxonomy" id="1850370"/>
    <lineage>
        <taxon>Bacteria</taxon>
        <taxon>Bacillati</taxon>
        <taxon>Bacillota</taxon>
        <taxon>Bacilli</taxon>
        <taxon>Bacillales</taxon>
        <taxon>Paenibacillaceae</taxon>
        <taxon>Paenibacillus</taxon>
    </lineage>
</organism>
<feature type="transmembrane region" description="Helical" evidence="1">
    <location>
        <begin position="12"/>
        <end position="34"/>
    </location>
</feature>
<feature type="transmembrane region" description="Helical" evidence="1">
    <location>
        <begin position="133"/>
        <end position="151"/>
    </location>
</feature>
<gene>
    <name evidence="2" type="ORF">G5B47_22855</name>
</gene>
<evidence type="ECO:0000256" key="1">
    <source>
        <dbReference type="SAM" id="Phobius"/>
    </source>
</evidence>
<dbReference type="RefSeq" id="WP_165103344.1">
    <property type="nucleotide sequence ID" value="NZ_JAAKGU010000014.1"/>
</dbReference>
<proteinExistence type="predicted"/>
<keyword evidence="1" id="KW-1133">Transmembrane helix</keyword>
<accession>A0A6M1PRR2</accession>
<keyword evidence="3" id="KW-1185">Reference proteome</keyword>
<keyword evidence="1" id="KW-0472">Membrane</keyword>
<sequence>MAYIRLAYIRLIVLVLVFEVFITAIVGLGIYVGFSVFPFSPMQVTASGSAAQTIGLNATIPLYMPSLSDLKIPYTQLQAGKPVWGIASILVSAAVMVVQSFLRGMYLGGIKGWVQSQRMVPLIQCGRRYFKDMLGWSVFQIVLGAVTFFLGSVFFPFGIILIVALLFYALTPYLIVLQDLSLSEAFAEAPGLFRRYFRTLLPLALTAMLCTLIFSLLRSLPQPMGYAIPLLAYAVVGTFLIAELMERLEGKLREDGEKTPHLPFGEAGTGRLSAYITVLLVPVLVTAGVLSTSGQHLRAFDFGGKKRLAGISYNTNFSDVFYASEQSYTAYAWQTGEFRIAMRLPDLSGGRTPRELRGIADITWLVNEEIRSVNGTTTNISVEPFTHKSRLMYRLVREKAEDGSFYYSSLNGSVSILPGGARPFEPLSVQMMVSRNGSNIFVLQYPTRFGSTQAFRISDDGRYMIPSTSQINPMDVHAYWFTREQRKEDVFELLSAKNKYSFLATLNRAYLPLAVAMQEGDGSMVVKILETMRKAGVHVKVPDWDEQGWTEYLRSQYEGASVQRTLEFMTKAGVQGSYESRELPEKSDEKTGAYRFEVPFPTGTVPIIYKESKGNGRLVSVTIFK</sequence>
<reference evidence="2 3" key="1">
    <citation type="submission" date="2020-02" db="EMBL/GenBank/DDBJ databases">
        <authorList>
            <person name="Gao J."/>
            <person name="Sun J."/>
        </authorList>
    </citation>
    <scope>NUCLEOTIDE SEQUENCE [LARGE SCALE GENOMIC DNA]</scope>
    <source>
        <strain evidence="2 3">7124</strain>
    </source>
</reference>
<evidence type="ECO:0000313" key="3">
    <source>
        <dbReference type="Proteomes" id="UP000480151"/>
    </source>
</evidence>
<keyword evidence="1" id="KW-0812">Transmembrane</keyword>
<feature type="transmembrane region" description="Helical" evidence="1">
    <location>
        <begin position="223"/>
        <end position="242"/>
    </location>
</feature>
<dbReference type="EMBL" id="JAAKGU010000014">
    <property type="protein sequence ID" value="NGM85248.1"/>
    <property type="molecule type" value="Genomic_DNA"/>
</dbReference>